<reference evidence="12" key="1">
    <citation type="submission" date="2025-08" db="UniProtKB">
        <authorList>
            <consortium name="RefSeq"/>
        </authorList>
    </citation>
    <scope>IDENTIFICATION</scope>
</reference>
<dbReference type="Pfam" id="PF05605">
    <property type="entry name" value="zf-Di19"/>
    <property type="match status" value="1"/>
</dbReference>
<evidence type="ECO:0000256" key="6">
    <source>
        <dbReference type="ARBA" id="ARBA00022771"/>
    </source>
</evidence>
<dbReference type="InterPro" id="IPR000433">
    <property type="entry name" value="Znf_ZZ"/>
</dbReference>
<keyword evidence="4" id="KW-0808">Transferase</keyword>
<name>A0ABM1ET14_PRICU</name>
<dbReference type="GeneID" id="106815396"/>
<feature type="region of interest" description="Disordered" evidence="9">
    <location>
        <begin position="208"/>
        <end position="271"/>
    </location>
</feature>
<evidence type="ECO:0000256" key="7">
    <source>
        <dbReference type="ARBA" id="ARBA00022833"/>
    </source>
</evidence>
<feature type="region of interest" description="Disordered" evidence="9">
    <location>
        <begin position="148"/>
        <end position="189"/>
    </location>
</feature>
<evidence type="ECO:0000256" key="5">
    <source>
        <dbReference type="ARBA" id="ARBA00022723"/>
    </source>
</evidence>
<sequence length="523" mass="56047">MSRHEGVSCDSCLKGNFRGRRYKCLVCYDYDLCDTCYEAGATTSHHLIHHPMQCIVTRSDFELYYGGETLLEQPQSFTCPFCSRMGFTEAALQDHVTSEHPETTTDVVCPVCASLPGGEPNHVTDDFAAHLALEHRAPRDLISFQDEPASSRHVRRIPHPGRGVTTTRARRSNMHFGNSSGISILSPGNRDAMDPIAELLSQLSGVRRSSGLGAGTGGSAGTGTAQQNNTSSQLQQLQVQLQLERQQAQMARQHLERLPRRQASTNSSSASTYTLNSVALDSTTSERQSSTSSQYLLVRHSEPTLSDADQAALEVERADHSQFVQELLLSALASNLVLDDDFAEFGEGLADVGQHGPSTTAGGFAVPPQASGSKPVPPKRHVRPPLQPRPDMARIPGGSLTPPGSSGGGGGARVPSIPIMMRDAARSRPASHQPDLSRPSAPCPVGGQTANQSPELARPNGTRASAQASQERQNVRMSGGVGGQASQDVRAQGSMLRRSAPRPSPSDPRRRDREPPPAPGTRK</sequence>
<evidence type="ECO:0000256" key="3">
    <source>
        <dbReference type="ARBA" id="ARBA00012483"/>
    </source>
</evidence>
<evidence type="ECO:0000256" key="9">
    <source>
        <dbReference type="SAM" id="MobiDB-lite"/>
    </source>
</evidence>
<evidence type="ECO:0000313" key="12">
    <source>
        <dbReference type="RefSeq" id="XP_014675335.1"/>
    </source>
</evidence>
<organism evidence="11 12">
    <name type="scientific">Priapulus caudatus</name>
    <name type="common">Priapulid worm</name>
    <dbReference type="NCBI Taxonomy" id="37621"/>
    <lineage>
        <taxon>Eukaryota</taxon>
        <taxon>Metazoa</taxon>
        <taxon>Ecdysozoa</taxon>
        <taxon>Scalidophora</taxon>
        <taxon>Priapulida</taxon>
        <taxon>Priapulimorpha</taxon>
        <taxon>Priapulimorphida</taxon>
        <taxon>Priapulidae</taxon>
        <taxon>Priapulus</taxon>
    </lineage>
</organism>
<dbReference type="SUPFAM" id="SSF57850">
    <property type="entry name" value="RING/U-box"/>
    <property type="match status" value="1"/>
</dbReference>
<dbReference type="PANTHER" id="PTHR12268:SF13">
    <property type="entry name" value="E3 UBIQUITIN-PROTEIN LIGASE KCMF1"/>
    <property type="match status" value="1"/>
</dbReference>
<evidence type="ECO:0000256" key="2">
    <source>
        <dbReference type="ARBA" id="ARBA00010938"/>
    </source>
</evidence>
<evidence type="ECO:0000256" key="8">
    <source>
        <dbReference type="PROSITE-ProRule" id="PRU00228"/>
    </source>
</evidence>
<keyword evidence="6 8" id="KW-0863">Zinc-finger</keyword>
<dbReference type="InterPro" id="IPR050774">
    <property type="entry name" value="KCMF1/Dystrophin"/>
</dbReference>
<comment type="similarity">
    <text evidence="2">Belongs to the KCMF1 family.</text>
</comment>
<dbReference type="SMART" id="SM00291">
    <property type="entry name" value="ZnF_ZZ"/>
    <property type="match status" value="1"/>
</dbReference>
<dbReference type="PROSITE" id="PS01357">
    <property type="entry name" value="ZF_ZZ_1"/>
    <property type="match status" value="1"/>
</dbReference>
<comment type="catalytic activity">
    <reaction evidence="1">
        <text>S-ubiquitinyl-[E2 ubiquitin-conjugating enzyme]-L-cysteine + [acceptor protein]-L-lysine = [E2 ubiquitin-conjugating enzyme]-L-cysteine + N(6)-ubiquitinyl-[acceptor protein]-L-lysine.</text>
        <dbReference type="EC" id="2.3.2.27"/>
    </reaction>
</comment>
<dbReference type="Gene3D" id="3.30.60.90">
    <property type="match status" value="1"/>
</dbReference>
<keyword evidence="7" id="KW-0862">Zinc</keyword>
<keyword evidence="5" id="KW-0479">Metal-binding</keyword>
<evidence type="ECO:0000256" key="1">
    <source>
        <dbReference type="ARBA" id="ARBA00000900"/>
    </source>
</evidence>
<protein>
    <recommendedName>
        <fullName evidence="3">RING-type E3 ubiquitin transferase</fullName>
        <ecNumber evidence="3">2.3.2.27</ecNumber>
    </recommendedName>
</protein>
<keyword evidence="11" id="KW-1185">Reference proteome</keyword>
<evidence type="ECO:0000259" key="10">
    <source>
        <dbReference type="PROSITE" id="PS50135"/>
    </source>
</evidence>
<accession>A0ABM1ET14</accession>
<dbReference type="CDD" id="cd02338">
    <property type="entry name" value="ZZ_PCMF_like"/>
    <property type="match status" value="1"/>
</dbReference>
<dbReference type="RefSeq" id="XP_014675335.1">
    <property type="nucleotide sequence ID" value="XM_014819849.1"/>
</dbReference>
<dbReference type="Pfam" id="PF00569">
    <property type="entry name" value="ZZ"/>
    <property type="match status" value="1"/>
</dbReference>
<evidence type="ECO:0000313" key="11">
    <source>
        <dbReference type="Proteomes" id="UP000695022"/>
    </source>
</evidence>
<dbReference type="Proteomes" id="UP000695022">
    <property type="component" value="Unplaced"/>
</dbReference>
<feature type="compositionally biased region" description="Gly residues" evidence="9">
    <location>
        <begin position="212"/>
        <end position="221"/>
    </location>
</feature>
<dbReference type="InterPro" id="IPR008598">
    <property type="entry name" value="Di19_Zn-bd"/>
</dbReference>
<gene>
    <name evidence="12" type="primary">LOC106815396</name>
</gene>
<feature type="compositionally biased region" description="Polar residues" evidence="9">
    <location>
        <begin position="462"/>
        <end position="476"/>
    </location>
</feature>
<evidence type="ECO:0000256" key="4">
    <source>
        <dbReference type="ARBA" id="ARBA00022679"/>
    </source>
</evidence>
<dbReference type="PANTHER" id="PTHR12268">
    <property type="entry name" value="E3 UBIQUITIN-PROTEIN LIGASE KCMF1"/>
    <property type="match status" value="1"/>
</dbReference>
<dbReference type="InterPro" id="IPR043145">
    <property type="entry name" value="Znf_ZZ_sf"/>
</dbReference>
<feature type="domain" description="ZZ-type" evidence="10">
    <location>
        <begin position="4"/>
        <end position="60"/>
    </location>
</feature>
<feature type="region of interest" description="Disordered" evidence="9">
    <location>
        <begin position="353"/>
        <end position="523"/>
    </location>
</feature>
<feature type="compositionally biased region" description="Low complexity" evidence="9">
    <location>
        <begin position="222"/>
        <end position="252"/>
    </location>
</feature>
<proteinExistence type="inferred from homology"/>
<dbReference type="EC" id="2.3.2.27" evidence="3"/>
<dbReference type="PROSITE" id="PS50135">
    <property type="entry name" value="ZF_ZZ_2"/>
    <property type="match status" value="1"/>
</dbReference>